<organism evidence="1 2">
    <name type="scientific">Meloidogyne hapla</name>
    <name type="common">Root-knot nematode worm</name>
    <dbReference type="NCBI Taxonomy" id="6305"/>
    <lineage>
        <taxon>Eukaryota</taxon>
        <taxon>Metazoa</taxon>
        <taxon>Ecdysozoa</taxon>
        <taxon>Nematoda</taxon>
        <taxon>Chromadorea</taxon>
        <taxon>Rhabditida</taxon>
        <taxon>Tylenchina</taxon>
        <taxon>Tylenchomorpha</taxon>
        <taxon>Tylenchoidea</taxon>
        <taxon>Meloidogynidae</taxon>
        <taxon>Meloidogyninae</taxon>
        <taxon>Meloidogyne</taxon>
    </lineage>
</organism>
<dbReference type="WBParaSite" id="MhA1_Contig1352.frz3.gene4">
    <property type="protein sequence ID" value="MhA1_Contig1352.frz3.gene4"/>
    <property type="gene ID" value="MhA1_Contig1352.frz3.gene4"/>
</dbReference>
<proteinExistence type="predicted"/>
<evidence type="ECO:0000313" key="2">
    <source>
        <dbReference type="WBParaSite" id="MhA1_Contig1352.frz3.gene4"/>
    </source>
</evidence>
<accession>A0A1I8B4C8</accession>
<keyword evidence="1" id="KW-1185">Reference proteome</keyword>
<sequence length="39" mass="4457">MVRCFSQRKCKPIITSITNKRARSIGVFTGFSEFIDFGD</sequence>
<name>A0A1I8B4C8_MELHA</name>
<protein>
    <submittedName>
        <fullName evidence="2">Transposase</fullName>
    </submittedName>
</protein>
<dbReference type="Proteomes" id="UP000095281">
    <property type="component" value="Unplaced"/>
</dbReference>
<evidence type="ECO:0000313" key="1">
    <source>
        <dbReference type="Proteomes" id="UP000095281"/>
    </source>
</evidence>
<dbReference type="AlphaFoldDB" id="A0A1I8B4C8"/>
<reference evidence="2" key="1">
    <citation type="submission" date="2016-11" db="UniProtKB">
        <authorList>
            <consortium name="WormBaseParasite"/>
        </authorList>
    </citation>
    <scope>IDENTIFICATION</scope>
</reference>